<evidence type="ECO:0000313" key="4">
    <source>
        <dbReference type="Proteomes" id="UP000683246"/>
    </source>
</evidence>
<dbReference type="InterPro" id="IPR014729">
    <property type="entry name" value="Rossmann-like_a/b/a_fold"/>
</dbReference>
<keyword evidence="1" id="KW-0472">Membrane</keyword>
<organism evidence="3 4">
    <name type="scientific">Vallitalea pronyensis</name>
    <dbReference type="NCBI Taxonomy" id="1348613"/>
    <lineage>
        <taxon>Bacteria</taxon>
        <taxon>Bacillati</taxon>
        <taxon>Bacillota</taxon>
        <taxon>Clostridia</taxon>
        <taxon>Lachnospirales</taxon>
        <taxon>Vallitaleaceae</taxon>
        <taxon>Vallitalea</taxon>
    </lineage>
</organism>
<dbReference type="InterPro" id="IPR003848">
    <property type="entry name" value="DUF218"/>
</dbReference>
<gene>
    <name evidence="3" type="ORF">HZI73_21495</name>
</gene>
<feature type="domain" description="DUF218" evidence="2">
    <location>
        <begin position="103"/>
        <end position="244"/>
    </location>
</feature>
<evidence type="ECO:0000256" key="1">
    <source>
        <dbReference type="SAM" id="Phobius"/>
    </source>
</evidence>
<accession>A0A8J8MNF5</accession>
<protein>
    <submittedName>
        <fullName evidence="3">YdcF family protein</fullName>
    </submittedName>
</protein>
<keyword evidence="4" id="KW-1185">Reference proteome</keyword>
<dbReference type="Gene3D" id="3.40.50.620">
    <property type="entry name" value="HUPs"/>
    <property type="match status" value="1"/>
</dbReference>
<dbReference type="EMBL" id="CP058649">
    <property type="protein sequence ID" value="QUI24714.1"/>
    <property type="molecule type" value="Genomic_DNA"/>
</dbReference>
<keyword evidence="1" id="KW-1133">Transmembrane helix</keyword>
<keyword evidence="1" id="KW-0812">Transmembrane</keyword>
<evidence type="ECO:0000259" key="2">
    <source>
        <dbReference type="Pfam" id="PF02698"/>
    </source>
</evidence>
<feature type="transmembrane region" description="Helical" evidence="1">
    <location>
        <begin position="6"/>
        <end position="28"/>
    </location>
</feature>
<dbReference type="InterPro" id="IPR051599">
    <property type="entry name" value="Cell_Envelope_Assoc"/>
</dbReference>
<dbReference type="PANTHER" id="PTHR30336">
    <property type="entry name" value="INNER MEMBRANE PROTEIN, PROBABLE PERMEASE"/>
    <property type="match status" value="1"/>
</dbReference>
<dbReference type="GO" id="GO:0043164">
    <property type="term" value="P:Gram-negative-bacterium-type cell wall biogenesis"/>
    <property type="evidence" value="ECO:0007669"/>
    <property type="project" value="TreeGrafter"/>
</dbReference>
<proteinExistence type="predicted"/>
<feature type="transmembrane region" description="Helical" evidence="1">
    <location>
        <begin position="35"/>
        <end position="53"/>
    </location>
</feature>
<dbReference type="PANTHER" id="PTHR30336:SF4">
    <property type="entry name" value="ENVELOPE BIOGENESIS FACTOR ELYC"/>
    <property type="match status" value="1"/>
</dbReference>
<dbReference type="GO" id="GO:0005886">
    <property type="term" value="C:plasma membrane"/>
    <property type="evidence" value="ECO:0007669"/>
    <property type="project" value="TreeGrafter"/>
</dbReference>
<dbReference type="CDD" id="cd06259">
    <property type="entry name" value="YdcF-like"/>
    <property type="match status" value="1"/>
</dbReference>
<dbReference type="Pfam" id="PF02698">
    <property type="entry name" value="DUF218"/>
    <property type="match status" value="1"/>
</dbReference>
<dbReference type="GO" id="GO:0000270">
    <property type="term" value="P:peptidoglycan metabolic process"/>
    <property type="evidence" value="ECO:0007669"/>
    <property type="project" value="TreeGrafter"/>
</dbReference>
<dbReference type="Proteomes" id="UP000683246">
    <property type="component" value="Chromosome"/>
</dbReference>
<reference evidence="3" key="1">
    <citation type="submission" date="2020-07" db="EMBL/GenBank/DDBJ databases">
        <title>Vallitalea pronyensis genome.</title>
        <authorList>
            <person name="Postec A."/>
        </authorList>
    </citation>
    <scope>NUCLEOTIDE SEQUENCE</scope>
    <source>
        <strain evidence="3">FatNI3</strain>
    </source>
</reference>
<dbReference type="AlphaFoldDB" id="A0A8J8MNF5"/>
<name>A0A8J8MNF5_9FIRM</name>
<dbReference type="RefSeq" id="WP_212695408.1">
    <property type="nucleotide sequence ID" value="NZ_CP058649.1"/>
</dbReference>
<feature type="transmembrane region" description="Helical" evidence="1">
    <location>
        <begin position="69"/>
        <end position="90"/>
    </location>
</feature>
<evidence type="ECO:0000313" key="3">
    <source>
        <dbReference type="EMBL" id="QUI24714.1"/>
    </source>
</evidence>
<dbReference type="KEGG" id="vpy:HZI73_21495"/>
<sequence>MSDSMVILATTSLIIGCFSMVYFIYLMVYGGGAGFSFFWIVLGIMGFVCRGIFKNYHHVKTVVPKVVRYPVFALGIALIIVFLIVQGLIIKESFNKKEYPDTDYVVVLGAGIRGTQLSLTLWRRLNVAYDYLIEHPESQAILSGGQGPGEDITEAEAMRRYLKNKGIDEHRLLLEERSTSTQENIAYSFELMDQTIDNPSITIVTSDFHVYRAKHIAKQHGKEVEGVSSHTSTPLVPNYYIREFFAVMKDVIL</sequence>